<feature type="domain" description="Organic solvent tolerance-like N-terminal" evidence="4">
    <location>
        <begin position="59"/>
        <end position="167"/>
    </location>
</feature>
<keyword evidence="2" id="KW-0732">Signal</keyword>
<dbReference type="NCBIfam" id="TIGR03002">
    <property type="entry name" value="outer_YhbN_LptA"/>
    <property type="match status" value="1"/>
</dbReference>
<dbReference type="AlphaFoldDB" id="A0A3B0TJ12"/>
<name>A0A3B0TJ12_9ZZZZ</name>
<evidence type="ECO:0000313" key="5">
    <source>
        <dbReference type="EMBL" id="VAW13297.1"/>
    </source>
</evidence>
<dbReference type="InterPro" id="IPR014340">
    <property type="entry name" value="LptA"/>
</dbReference>
<dbReference type="PANTHER" id="PTHR36504:SF1">
    <property type="entry name" value="LIPOPOLYSACCHARIDE EXPORT SYSTEM PROTEIN LPTA"/>
    <property type="match status" value="1"/>
</dbReference>
<proteinExistence type="predicted"/>
<accession>A0A3B0TJ12</accession>
<dbReference type="InterPro" id="IPR005653">
    <property type="entry name" value="OstA-like_N"/>
</dbReference>
<organism evidence="5">
    <name type="scientific">hydrothermal vent metagenome</name>
    <dbReference type="NCBI Taxonomy" id="652676"/>
    <lineage>
        <taxon>unclassified sequences</taxon>
        <taxon>metagenomes</taxon>
        <taxon>ecological metagenomes</taxon>
    </lineage>
</organism>
<dbReference type="GO" id="GO:0009279">
    <property type="term" value="C:cell outer membrane"/>
    <property type="evidence" value="ECO:0007669"/>
    <property type="project" value="TreeGrafter"/>
</dbReference>
<dbReference type="GO" id="GO:0017089">
    <property type="term" value="F:glycolipid transfer activity"/>
    <property type="evidence" value="ECO:0007669"/>
    <property type="project" value="TreeGrafter"/>
</dbReference>
<dbReference type="InterPro" id="IPR052037">
    <property type="entry name" value="LPS_export_LptA"/>
</dbReference>
<gene>
    <name evidence="5" type="ORF">MNBD_ALPHA09-863</name>
</gene>
<dbReference type="PANTHER" id="PTHR36504">
    <property type="entry name" value="LIPOPOLYSACCHARIDE EXPORT SYSTEM PROTEIN LPTA"/>
    <property type="match status" value="1"/>
</dbReference>
<dbReference type="Gene3D" id="2.60.450.10">
    <property type="entry name" value="Lipopolysaccharide (LPS) transport protein A like domain"/>
    <property type="match status" value="1"/>
</dbReference>
<evidence type="ECO:0000256" key="2">
    <source>
        <dbReference type="ARBA" id="ARBA00022729"/>
    </source>
</evidence>
<sequence>MTVATNPGHLRKSRRTKWPWRALAFAFGVTLLGWSSASAQGLTGSLSAMRVDTNAPIRIESDSLEVDEKAKLAVFAGKVTVTQERMRLTAGRLEIRYTPGANGQPTQLRTVDALGGVRMSLNDQVATGSRAHYNLATEIMTLSGDVVLSQGENVIRGDQLEVNLKTGKTRVISSATSANKGRVRGLFKPNRLRRQ</sequence>
<protein>
    <submittedName>
        <fullName evidence="5">Lipopolysaccharide export system protein LptA</fullName>
    </submittedName>
</protein>
<evidence type="ECO:0000256" key="1">
    <source>
        <dbReference type="ARBA" id="ARBA00022448"/>
    </source>
</evidence>
<keyword evidence="3" id="KW-0574">Periplasm</keyword>
<reference evidence="5" key="1">
    <citation type="submission" date="2018-06" db="EMBL/GenBank/DDBJ databases">
        <authorList>
            <person name="Zhirakovskaya E."/>
        </authorList>
    </citation>
    <scope>NUCLEOTIDE SEQUENCE</scope>
</reference>
<dbReference type="EMBL" id="UOEM01000060">
    <property type="protein sequence ID" value="VAW13297.1"/>
    <property type="molecule type" value="Genomic_DNA"/>
</dbReference>
<dbReference type="GO" id="GO:0015920">
    <property type="term" value="P:lipopolysaccharide transport"/>
    <property type="evidence" value="ECO:0007669"/>
    <property type="project" value="InterPro"/>
</dbReference>
<dbReference type="Pfam" id="PF03968">
    <property type="entry name" value="LptD_N"/>
    <property type="match status" value="1"/>
</dbReference>
<evidence type="ECO:0000259" key="4">
    <source>
        <dbReference type="Pfam" id="PF03968"/>
    </source>
</evidence>
<dbReference type="GO" id="GO:0001530">
    <property type="term" value="F:lipopolysaccharide binding"/>
    <property type="evidence" value="ECO:0007669"/>
    <property type="project" value="InterPro"/>
</dbReference>
<evidence type="ECO:0000256" key="3">
    <source>
        <dbReference type="ARBA" id="ARBA00022764"/>
    </source>
</evidence>
<keyword evidence="1" id="KW-0813">Transport</keyword>
<dbReference type="GO" id="GO:0030288">
    <property type="term" value="C:outer membrane-bounded periplasmic space"/>
    <property type="evidence" value="ECO:0007669"/>
    <property type="project" value="TreeGrafter"/>
</dbReference>